<dbReference type="Proteomes" id="UP001597260">
    <property type="component" value="Unassembled WGS sequence"/>
</dbReference>
<dbReference type="SUPFAM" id="SSF53335">
    <property type="entry name" value="S-adenosyl-L-methionine-dependent methyltransferases"/>
    <property type="match status" value="1"/>
</dbReference>
<dbReference type="GO" id="GO:0008168">
    <property type="term" value="F:methyltransferase activity"/>
    <property type="evidence" value="ECO:0007669"/>
    <property type="project" value="UniProtKB-KW"/>
</dbReference>
<keyword evidence="1 4" id="KW-0489">Methyltransferase</keyword>
<keyword evidence="5" id="KW-1185">Reference proteome</keyword>
<evidence type="ECO:0000256" key="2">
    <source>
        <dbReference type="ARBA" id="ARBA00022679"/>
    </source>
</evidence>
<feature type="domain" description="Methyltransferase" evidence="3">
    <location>
        <begin position="49"/>
        <end position="146"/>
    </location>
</feature>
<dbReference type="PANTHER" id="PTHR43861:SF1">
    <property type="entry name" value="TRANS-ACONITATE 2-METHYLTRANSFERASE"/>
    <property type="match status" value="1"/>
</dbReference>
<evidence type="ECO:0000313" key="5">
    <source>
        <dbReference type="Proteomes" id="UP001597260"/>
    </source>
</evidence>
<evidence type="ECO:0000313" key="4">
    <source>
        <dbReference type="EMBL" id="MFD1323048.1"/>
    </source>
</evidence>
<dbReference type="Pfam" id="PF13649">
    <property type="entry name" value="Methyltransf_25"/>
    <property type="match status" value="1"/>
</dbReference>
<reference evidence="5" key="1">
    <citation type="journal article" date="2019" name="Int. J. Syst. Evol. Microbiol.">
        <title>The Global Catalogue of Microorganisms (GCM) 10K type strain sequencing project: providing services to taxonomists for standard genome sequencing and annotation.</title>
        <authorList>
            <consortium name="The Broad Institute Genomics Platform"/>
            <consortium name="The Broad Institute Genome Sequencing Center for Infectious Disease"/>
            <person name="Wu L."/>
            <person name="Ma J."/>
        </authorList>
    </citation>
    <scope>NUCLEOTIDE SEQUENCE [LARGE SCALE GENOMIC DNA]</scope>
    <source>
        <strain evidence="5">JCM 31037</strain>
    </source>
</reference>
<name>A0ABW3YIY3_9ACTN</name>
<dbReference type="InterPro" id="IPR041698">
    <property type="entry name" value="Methyltransf_25"/>
</dbReference>
<keyword evidence="2" id="KW-0808">Transferase</keyword>
<comment type="caution">
    <text evidence="4">The sequence shown here is derived from an EMBL/GenBank/DDBJ whole genome shotgun (WGS) entry which is preliminary data.</text>
</comment>
<dbReference type="InterPro" id="IPR029063">
    <property type="entry name" value="SAM-dependent_MTases_sf"/>
</dbReference>
<dbReference type="CDD" id="cd02440">
    <property type="entry name" value="AdoMet_MTases"/>
    <property type="match status" value="1"/>
</dbReference>
<evidence type="ECO:0000259" key="3">
    <source>
        <dbReference type="Pfam" id="PF13649"/>
    </source>
</evidence>
<dbReference type="GO" id="GO:0032259">
    <property type="term" value="P:methylation"/>
    <property type="evidence" value="ECO:0007669"/>
    <property type="project" value="UniProtKB-KW"/>
</dbReference>
<sequence>MSPYTELDAAAWQESWDRQQEAYLPDREERFTALLDTVAATTDSPAPAVLDLAGGTGSISLRTLRRFPHANTTLVDVDPVLLTIARATLDERTTVVTADLRTPQWVEALPRDGYDAVLTATALHWLAPDRLSALYAEIREALRPGGVFVNVDHMPDEGLPGLSEKFGLRERTRREARYAAGAALSWQAWWEHVDRDETLGPLMAERRQVFSGEHSSETDKPASWHIDTLRAAGYAEAGLIWRGARDAAVVGVR</sequence>
<evidence type="ECO:0000256" key="1">
    <source>
        <dbReference type="ARBA" id="ARBA00022603"/>
    </source>
</evidence>
<organism evidence="4 5">
    <name type="scientific">Micromonospora sonneratiae</name>
    <dbReference type="NCBI Taxonomy" id="1184706"/>
    <lineage>
        <taxon>Bacteria</taxon>
        <taxon>Bacillati</taxon>
        <taxon>Actinomycetota</taxon>
        <taxon>Actinomycetes</taxon>
        <taxon>Micromonosporales</taxon>
        <taxon>Micromonosporaceae</taxon>
        <taxon>Micromonospora</taxon>
    </lineage>
</organism>
<dbReference type="PANTHER" id="PTHR43861">
    <property type="entry name" value="TRANS-ACONITATE 2-METHYLTRANSFERASE-RELATED"/>
    <property type="match status" value="1"/>
</dbReference>
<proteinExistence type="predicted"/>
<protein>
    <submittedName>
        <fullName evidence="4">Class I SAM-dependent methyltransferase</fullName>
    </submittedName>
</protein>
<dbReference type="RefSeq" id="WP_377572203.1">
    <property type="nucleotide sequence ID" value="NZ_JBHTMP010000027.1"/>
</dbReference>
<gene>
    <name evidence="4" type="ORF">ACFQ4H_18310</name>
</gene>
<accession>A0ABW3YIY3</accession>
<dbReference type="EMBL" id="JBHTMP010000027">
    <property type="protein sequence ID" value="MFD1323048.1"/>
    <property type="molecule type" value="Genomic_DNA"/>
</dbReference>
<dbReference type="Gene3D" id="3.40.50.150">
    <property type="entry name" value="Vaccinia Virus protein VP39"/>
    <property type="match status" value="1"/>
</dbReference>